<sequence length="41" mass="4421">SKFGTIYFWRVHYNDSSDHVNETFSFRPVQPGGGGGGMGGA</sequence>
<reference evidence="1" key="1">
    <citation type="journal article" date="2014" name="Front. Microbiol.">
        <title>High frequency of phylogenetically diverse reductive dehalogenase-homologous genes in deep subseafloor sedimentary metagenomes.</title>
        <authorList>
            <person name="Kawai M."/>
            <person name="Futagami T."/>
            <person name="Toyoda A."/>
            <person name="Takaki Y."/>
            <person name="Nishi S."/>
            <person name="Hori S."/>
            <person name="Arai W."/>
            <person name="Tsubouchi T."/>
            <person name="Morono Y."/>
            <person name="Uchiyama I."/>
            <person name="Ito T."/>
            <person name="Fujiyama A."/>
            <person name="Inagaki F."/>
            <person name="Takami H."/>
        </authorList>
    </citation>
    <scope>NUCLEOTIDE SEQUENCE</scope>
    <source>
        <strain evidence="1">Expedition CK06-06</strain>
    </source>
</reference>
<accession>X1KLP3</accession>
<dbReference type="EMBL" id="BARU01049579">
    <property type="protein sequence ID" value="GAH94520.1"/>
    <property type="molecule type" value="Genomic_DNA"/>
</dbReference>
<comment type="caution">
    <text evidence="1">The sequence shown here is derived from an EMBL/GenBank/DDBJ whole genome shotgun (WGS) entry which is preliminary data.</text>
</comment>
<feature type="non-terminal residue" evidence="1">
    <location>
        <position position="1"/>
    </location>
</feature>
<organism evidence="1">
    <name type="scientific">marine sediment metagenome</name>
    <dbReference type="NCBI Taxonomy" id="412755"/>
    <lineage>
        <taxon>unclassified sequences</taxon>
        <taxon>metagenomes</taxon>
        <taxon>ecological metagenomes</taxon>
    </lineage>
</organism>
<evidence type="ECO:0000313" key="1">
    <source>
        <dbReference type="EMBL" id="GAH94520.1"/>
    </source>
</evidence>
<name>X1KLP3_9ZZZZ</name>
<dbReference type="AlphaFoldDB" id="X1KLP3"/>
<feature type="non-terminal residue" evidence="1">
    <location>
        <position position="41"/>
    </location>
</feature>
<gene>
    <name evidence="1" type="ORF">S03H2_72887</name>
</gene>
<proteinExistence type="predicted"/>
<protein>
    <submittedName>
        <fullName evidence="1">Uncharacterized protein</fullName>
    </submittedName>
</protein>